<accession>A0A1E7R5E9</accession>
<protein>
    <submittedName>
        <fullName evidence="1">Uncharacterized protein</fullName>
    </submittedName>
</protein>
<sequence>MEKHTLGTEAIRAFYTLQCCWMNSEEIYLEQGCLHCGSAATYLIYYTNRNIQNLMLNFIAKYNCHNSKKNDLLDLEYFERDYEHFLELLESNINEYARQHQDNCNMSFEQVDSIFERTYSIAC</sequence>
<keyword evidence="2" id="KW-1185">Reference proteome</keyword>
<dbReference type="STRING" id="1262585.BJI46_13580"/>
<name>A0A1E7R5E9_9GAMM</name>
<evidence type="ECO:0000313" key="2">
    <source>
        <dbReference type="Proteomes" id="UP000185895"/>
    </source>
</evidence>
<comment type="caution">
    <text evidence="1">The sequence shown here is derived from an EMBL/GenBank/DDBJ whole genome shotgun (WGS) entry which is preliminary data.</text>
</comment>
<reference evidence="1 2" key="1">
    <citation type="submission" date="2016-09" db="EMBL/GenBank/DDBJ databases">
        <authorList>
            <person name="Capua I."/>
            <person name="De Benedictis P."/>
            <person name="Joannis T."/>
            <person name="Lombin L.H."/>
            <person name="Cattoli G."/>
        </authorList>
    </citation>
    <scope>NUCLEOTIDE SEQUENCE [LARGE SCALE GENOMIC DNA]</scope>
    <source>
        <strain evidence="1 2">ANC 4671</strain>
    </source>
</reference>
<evidence type="ECO:0000313" key="1">
    <source>
        <dbReference type="EMBL" id="OEY94560.1"/>
    </source>
</evidence>
<dbReference type="RefSeq" id="WP_070070165.1">
    <property type="nucleotide sequence ID" value="NZ_MKKK01000033.1"/>
</dbReference>
<dbReference type="OrthoDB" id="6697337at2"/>
<dbReference type="Proteomes" id="UP000185895">
    <property type="component" value="Unassembled WGS sequence"/>
</dbReference>
<gene>
    <name evidence="1" type="ORF">BJI46_13580</name>
</gene>
<organism evidence="1 2">
    <name type="scientific">Acinetobacter qingfengensis</name>
    <dbReference type="NCBI Taxonomy" id="1262585"/>
    <lineage>
        <taxon>Bacteria</taxon>
        <taxon>Pseudomonadati</taxon>
        <taxon>Pseudomonadota</taxon>
        <taxon>Gammaproteobacteria</taxon>
        <taxon>Moraxellales</taxon>
        <taxon>Moraxellaceae</taxon>
        <taxon>Acinetobacter</taxon>
    </lineage>
</organism>
<proteinExistence type="predicted"/>
<dbReference type="AlphaFoldDB" id="A0A1E7R5E9"/>
<dbReference type="EMBL" id="MKKK01000033">
    <property type="protein sequence ID" value="OEY94560.1"/>
    <property type="molecule type" value="Genomic_DNA"/>
</dbReference>